<sequence>MARMPLNEIDNVTGTAADLLGQVQKGMGAVPNMAKAMVNSPATLKGYLRLSAALGGGKLDTATREQVALTVAQANECSYCLSVHTAKAPSVGLTETQVLAARRASSEDPKTDAILKLAAALVATRGAVTDEQVEAARAAGITPEEATEIVGHVALNTLTNFFNKAAQVDIDFPVVDPADL</sequence>
<evidence type="ECO:0000313" key="2">
    <source>
        <dbReference type="EMBL" id="MPV90514.1"/>
    </source>
</evidence>
<dbReference type="SUPFAM" id="SSF69118">
    <property type="entry name" value="AhpD-like"/>
    <property type="match status" value="1"/>
</dbReference>
<dbReference type="NCBIfam" id="TIGR00778">
    <property type="entry name" value="ahpD_dom"/>
    <property type="match status" value="1"/>
</dbReference>
<keyword evidence="3" id="KW-1185">Reference proteome</keyword>
<dbReference type="InterPro" id="IPR029032">
    <property type="entry name" value="AhpD-like"/>
</dbReference>
<dbReference type="Pfam" id="PF02627">
    <property type="entry name" value="CMD"/>
    <property type="match status" value="1"/>
</dbReference>
<dbReference type="Proteomes" id="UP000429644">
    <property type="component" value="Unassembled WGS sequence"/>
</dbReference>
<name>A0A7J9V3I4_9MICO</name>
<proteinExistence type="predicted"/>
<dbReference type="GO" id="GO:0051920">
    <property type="term" value="F:peroxiredoxin activity"/>
    <property type="evidence" value="ECO:0007669"/>
    <property type="project" value="InterPro"/>
</dbReference>
<dbReference type="OrthoDB" id="122912at2"/>
<accession>A0A7J9V3I4</accession>
<dbReference type="InterPro" id="IPR003779">
    <property type="entry name" value="CMD-like"/>
</dbReference>
<gene>
    <name evidence="2" type="ORF">GB882_17720</name>
</gene>
<evidence type="ECO:0000259" key="1">
    <source>
        <dbReference type="Pfam" id="PF02627"/>
    </source>
</evidence>
<dbReference type="PANTHER" id="PTHR35446">
    <property type="entry name" value="SI:CH211-175M2.5"/>
    <property type="match status" value="1"/>
</dbReference>
<dbReference type="EMBL" id="WHPD01003805">
    <property type="protein sequence ID" value="MPV90514.1"/>
    <property type="molecule type" value="Genomic_DNA"/>
</dbReference>
<dbReference type="Gene3D" id="1.20.1290.10">
    <property type="entry name" value="AhpD-like"/>
    <property type="match status" value="1"/>
</dbReference>
<comment type="caution">
    <text evidence="2">The sequence shown here is derived from an EMBL/GenBank/DDBJ whole genome shotgun (WGS) entry which is preliminary data.</text>
</comment>
<evidence type="ECO:0000313" key="3">
    <source>
        <dbReference type="Proteomes" id="UP000429644"/>
    </source>
</evidence>
<feature type="domain" description="Carboxymuconolactone decarboxylase-like" evidence="1">
    <location>
        <begin position="41"/>
        <end position="121"/>
    </location>
</feature>
<reference evidence="2 3" key="1">
    <citation type="submission" date="2019-10" db="EMBL/GenBank/DDBJ databases">
        <title>Georgenia wutianyii sp. nov. and Georgenia yuyongxinii sp. nov. isolated from plateau pika (Ochotona curzoniae) in the Qinghai-Tibet plateau of China.</title>
        <authorList>
            <person name="Tian Z."/>
        </authorList>
    </citation>
    <scope>NUCLEOTIDE SEQUENCE [LARGE SCALE GENOMIC DNA]</scope>
    <source>
        <strain evidence="2 3">JCM 15130</strain>
    </source>
</reference>
<dbReference type="PANTHER" id="PTHR35446:SF3">
    <property type="entry name" value="CMD DOMAIN-CONTAINING PROTEIN"/>
    <property type="match status" value="1"/>
</dbReference>
<dbReference type="AlphaFoldDB" id="A0A7J9V3I4"/>
<dbReference type="InterPro" id="IPR004675">
    <property type="entry name" value="AhpD_core"/>
</dbReference>
<organism evidence="2 3">
    <name type="scientific">Georgenia ruanii</name>
    <dbReference type="NCBI Taxonomy" id="348442"/>
    <lineage>
        <taxon>Bacteria</taxon>
        <taxon>Bacillati</taxon>
        <taxon>Actinomycetota</taxon>
        <taxon>Actinomycetes</taxon>
        <taxon>Micrococcales</taxon>
        <taxon>Bogoriellaceae</taxon>
        <taxon>Georgenia</taxon>
    </lineage>
</organism>
<protein>
    <submittedName>
        <fullName evidence="2">Carboxymuconolactone decarboxylase family protein</fullName>
    </submittedName>
</protein>